<proteinExistence type="predicted"/>
<comment type="caution">
    <text evidence="3">The sequence shown here is derived from an EMBL/GenBank/DDBJ whole genome shotgun (WGS) entry which is preliminary data.</text>
</comment>
<evidence type="ECO:0000313" key="3">
    <source>
        <dbReference type="EMBL" id="MDQ0319858.1"/>
    </source>
</evidence>
<dbReference type="Gene3D" id="2.40.50.90">
    <property type="match status" value="1"/>
</dbReference>
<organism evidence="3 4">
    <name type="scientific">Pararhizobium capsulatum DSM 1112</name>
    <dbReference type="NCBI Taxonomy" id="1121113"/>
    <lineage>
        <taxon>Bacteria</taxon>
        <taxon>Pseudomonadati</taxon>
        <taxon>Pseudomonadota</taxon>
        <taxon>Alphaproteobacteria</taxon>
        <taxon>Hyphomicrobiales</taxon>
        <taxon>Rhizobiaceae</taxon>
        <taxon>Rhizobium/Agrobacterium group</taxon>
        <taxon>Pararhizobium</taxon>
    </lineage>
</organism>
<keyword evidence="3" id="KW-0255">Endonuclease</keyword>
<keyword evidence="3" id="KW-0540">Nuclease</keyword>
<feature type="compositionally biased region" description="Basic residues" evidence="1">
    <location>
        <begin position="9"/>
        <end position="20"/>
    </location>
</feature>
<evidence type="ECO:0000256" key="2">
    <source>
        <dbReference type="SAM" id="Phobius"/>
    </source>
</evidence>
<keyword evidence="3" id="KW-0378">Hydrolase</keyword>
<keyword evidence="2" id="KW-0472">Membrane</keyword>
<evidence type="ECO:0000256" key="1">
    <source>
        <dbReference type="SAM" id="MobiDB-lite"/>
    </source>
</evidence>
<keyword evidence="2" id="KW-1133">Transmembrane helix</keyword>
<keyword evidence="4" id="KW-1185">Reference proteome</keyword>
<sequence>MGRTASGRKTAKRGTKRRVAKATSKSAMWPWYMAGVLIVAGMTGYDHLPMLRGLLRSDGSRVAANVISEKPRTEAHTAAIPTHDKRPAGDVTTKRQDAEDLPLRLVPPTAIPVHTAALRTVAAGPFYFCTDQKNDCIIDGGSFWFKGQKIGLADIAPPQMKKAKCDAERELGSRAKRRLRDILNTGDFKLVAVDGQGEAGDGRLTHVVLRDGTSVSSVLISEGLAHSRKDASKPWC</sequence>
<dbReference type="Proteomes" id="UP001230207">
    <property type="component" value="Unassembled WGS sequence"/>
</dbReference>
<dbReference type="GO" id="GO:0004519">
    <property type="term" value="F:endonuclease activity"/>
    <property type="evidence" value="ECO:0007669"/>
    <property type="project" value="UniProtKB-KW"/>
</dbReference>
<dbReference type="InterPro" id="IPR035437">
    <property type="entry name" value="SNase_OB-fold_sf"/>
</dbReference>
<dbReference type="SUPFAM" id="SSF50199">
    <property type="entry name" value="Staphylococcal nuclease"/>
    <property type="match status" value="1"/>
</dbReference>
<dbReference type="RefSeq" id="WP_307229095.1">
    <property type="nucleotide sequence ID" value="NZ_JAUSVF010000001.1"/>
</dbReference>
<dbReference type="EMBL" id="JAUSVF010000001">
    <property type="protein sequence ID" value="MDQ0319858.1"/>
    <property type="molecule type" value="Genomic_DNA"/>
</dbReference>
<feature type="compositionally biased region" description="Basic and acidic residues" evidence="1">
    <location>
        <begin position="82"/>
        <end position="97"/>
    </location>
</feature>
<protein>
    <submittedName>
        <fullName evidence="3">Endonuclease YncB(Thermonuclease family)</fullName>
    </submittedName>
</protein>
<evidence type="ECO:0000313" key="4">
    <source>
        <dbReference type="Proteomes" id="UP001230207"/>
    </source>
</evidence>
<feature type="region of interest" description="Disordered" evidence="1">
    <location>
        <begin position="68"/>
        <end position="97"/>
    </location>
</feature>
<name>A0ABU0BNN1_9HYPH</name>
<gene>
    <name evidence="3" type="ORF">QO002_001996</name>
</gene>
<feature type="region of interest" description="Disordered" evidence="1">
    <location>
        <begin position="1"/>
        <end position="21"/>
    </location>
</feature>
<keyword evidence="2" id="KW-0812">Transmembrane</keyword>
<accession>A0ABU0BNN1</accession>
<reference evidence="3 4" key="1">
    <citation type="submission" date="2023-07" db="EMBL/GenBank/DDBJ databases">
        <title>Genomic Encyclopedia of Type Strains, Phase IV (KMG-IV): sequencing the most valuable type-strain genomes for metagenomic binning, comparative biology and taxonomic classification.</title>
        <authorList>
            <person name="Goeker M."/>
        </authorList>
    </citation>
    <scope>NUCLEOTIDE SEQUENCE [LARGE SCALE GENOMIC DNA]</scope>
    <source>
        <strain evidence="3 4">DSM 1112</strain>
    </source>
</reference>
<feature type="transmembrane region" description="Helical" evidence="2">
    <location>
        <begin position="29"/>
        <end position="48"/>
    </location>
</feature>